<name>A0AAN6V0W4_9PEZI</name>
<sequence length="295" mass="29920">MKALACLSMTLIALPARALAGPDDHVERSVVALDSVLGSTAAVWSDGKEPPDTIDDSLPTTHESDATPPSAPVPAPGLDVLAPIIDASDPGTDAAAVVNPGVDFLDSDSDSFTFGVPVPSVTEWYSRVDATSFVLVSSQVPDYKTISISATDAAQASRIWEWISASTGSAVPTEACESSSFLPETLSPEGSFDPVPAPASADIIGSFDPTVDPVPTSTPASSDPVVAPSFSDVVGTVDPTLASSFYDEPEPTTKPVVSYTKAPAPTVVAGAGRSRSVGGLAAVLVAGLLGAILPM</sequence>
<keyword evidence="4" id="KW-1185">Reference proteome</keyword>
<dbReference type="GeneID" id="87817716"/>
<protein>
    <submittedName>
        <fullName evidence="3">Uncharacterized protein</fullName>
    </submittedName>
</protein>
<feature type="chain" id="PRO_5042859466" evidence="2">
    <location>
        <begin position="21"/>
        <end position="295"/>
    </location>
</feature>
<keyword evidence="2" id="KW-0732">Signal</keyword>
<accession>A0AAN6V0W4</accession>
<dbReference type="AlphaFoldDB" id="A0AAN6V0W4"/>
<evidence type="ECO:0000313" key="4">
    <source>
        <dbReference type="Proteomes" id="UP001302676"/>
    </source>
</evidence>
<evidence type="ECO:0000313" key="3">
    <source>
        <dbReference type="EMBL" id="KAK4142738.1"/>
    </source>
</evidence>
<comment type="caution">
    <text evidence="3">The sequence shown here is derived from an EMBL/GenBank/DDBJ whole genome shotgun (WGS) entry which is preliminary data.</text>
</comment>
<dbReference type="RefSeq" id="XP_062636109.1">
    <property type="nucleotide sequence ID" value="XM_062781103.1"/>
</dbReference>
<evidence type="ECO:0000256" key="2">
    <source>
        <dbReference type="SAM" id="SignalP"/>
    </source>
</evidence>
<feature type="region of interest" description="Disordered" evidence="1">
    <location>
        <begin position="43"/>
        <end position="71"/>
    </location>
</feature>
<proteinExistence type="predicted"/>
<evidence type="ECO:0000256" key="1">
    <source>
        <dbReference type="SAM" id="MobiDB-lite"/>
    </source>
</evidence>
<reference evidence="3" key="2">
    <citation type="submission" date="2023-05" db="EMBL/GenBank/DDBJ databases">
        <authorList>
            <consortium name="Lawrence Berkeley National Laboratory"/>
            <person name="Steindorff A."/>
            <person name="Hensen N."/>
            <person name="Bonometti L."/>
            <person name="Westerberg I."/>
            <person name="Brannstrom I.O."/>
            <person name="Guillou S."/>
            <person name="Cros-Aarteil S."/>
            <person name="Calhoun S."/>
            <person name="Haridas S."/>
            <person name="Kuo A."/>
            <person name="Mondo S."/>
            <person name="Pangilinan J."/>
            <person name="Riley R."/>
            <person name="Labutti K."/>
            <person name="Andreopoulos B."/>
            <person name="Lipzen A."/>
            <person name="Chen C."/>
            <person name="Yanf M."/>
            <person name="Daum C."/>
            <person name="Ng V."/>
            <person name="Clum A."/>
            <person name="Ohm R."/>
            <person name="Martin F."/>
            <person name="Silar P."/>
            <person name="Natvig D."/>
            <person name="Lalanne C."/>
            <person name="Gautier V."/>
            <person name="Ament-Velasquez S.L."/>
            <person name="Kruys A."/>
            <person name="Hutchinson M.I."/>
            <person name="Powell A.J."/>
            <person name="Barry K."/>
            <person name="Miller A.N."/>
            <person name="Grigoriev I.V."/>
            <person name="Debuchy R."/>
            <person name="Gladieux P."/>
            <person name="Thoren M.H."/>
            <person name="Johannesson H."/>
        </authorList>
    </citation>
    <scope>NUCLEOTIDE SEQUENCE</scope>
    <source>
        <strain evidence="3">CBS 141.50</strain>
    </source>
</reference>
<feature type="signal peptide" evidence="2">
    <location>
        <begin position="1"/>
        <end position="20"/>
    </location>
</feature>
<organism evidence="3 4">
    <name type="scientific">Dichotomopilus funicola</name>
    <dbReference type="NCBI Taxonomy" id="1934379"/>
    <lineage>
        <taxon>Eukaryota</taxon>
        <taxon>Fungi</taxon>
        <taxon>Dikarya</taxon>
        <taxon>Ascomycota</taxon>
        <taxon>Pezizomycotina</taxon>
        <taxon>Sordariomycetes</taxon>
        <taxon>Sordariomycetidae</taxon>
        <taxon>Sordariales</taxon>
        <taxon>Chaetomiaceae</taxon>
        <taxon>Dichotomopilus</taxon>
    </lineage>
</organism>
<reference evidence="3" key="1">
    <citation type="journal article" date="2023" name="Mol. Phylogenet. Evol.">
        <title>Genome-scale phylogeny and comparative genomics of the fungal order Sordariales.</title>
        <authorList>
            <person name="Hensen N."/>
            <person name="Bonometti L."/>
            <person name="Westerberg I."/>
            <person name="Brannstrom I.O."/>
            <person name="Guillou S."/>
            <person name="Cros-Aarteil S."/>
            <person name="Calhoun S."/>
            <person name="Haridas S."/>
            <person name="Kuo A."/>
            <person name="Mondo S."/>
            <person name="Pangilinan J."/>
            <person name="Riley R."/>
            <person name="LaButti K."/>
            <person name="Andreopoulos B."/>
            <person name="Lipzen A."/>
            <person name="Chen C."/>
            <person name="Yan M."/>
            <person name="Daum C."/>
            <person name="Ng V."/>
            <person name="Clum A."/>
            <person name="Steindorff A."/>
            <person name="Ohm R.A."/>
            <person name="Martin F."/>
            <person name="Silar P."/>
            <person name="Natvig D.O."/>
            <person name="Lalanne C."/>
            <person name="Gautier V."/>
            <person name="Ament-Velasquez S.L."/>
            <person name="Kruys A."/>
            <person name="Hutchinson M.I."/>
            <person name="Powell A.J."/>
            <person name="Barry K."/>
            <person name="Miller A.N."/>
            <person name="Grigoriev I.V."/>
            <person name="Debuchy R."/>
            <person name="Gladieux P."/>
            <person name="Hiltunen Thoren M."/>
            <person name="Johannesson H."/>
        </authorList>
    </citation>
    <scope>NUCLEOTIDE SEQUENCE</scope>
    <source>
        <strain evidence="3">CBS 141.50</strain>
    </source>
</reference>
<gene>
    <name evidence="3" type="ORF">C8A04DRAFT_29695</name>
</gene>
<dbReference type="Proteomes" id="UP001302676">
    <property type="component" value="Unassembled WGS sequence"/>
</dbReference>
<dbReference type="EMBL" id="MU853594">
    <property type="protein sequence ID" value="KAK4142738.1"/>
    <property type="molecule type" value="Genomic_DNA"/>
</dbReference>